<evidence type="ECO:0000256" key="9">
    <source>
        <dbReference type="SAM" id="Phobius"/>
    </source>
</evidence>
<dbReference type="GeneID" id="30146304"/>
<feature type="transmembrane region" description="Helical" evidence="9">
    <location>
        <begin position="149"/>
        <end position="172"/>
    </location>
</feature>
<feature type="transmembrane region" description="Helical" evidence="9">
    <location>
        <begin position="231"/>
        <end position="248"/>
    </location>
</feature>
<dbReference type="PANTHER" id="PTHR11003">
    <property type="entry name" value="POTASSIUM CHANNEL, SUBFAMILY K"/>
    <property type="match status" value="1"/>
</dbReference>
<evidence type="ECO:0000256" key="8">
    <source>
        <dbReference type="RuleBase" id="RU003857"/>
    </source>
</evidence>
<reference evidence="12" key="1">
    <citation type="submission" date="2016-05" db="EMBL/GenBank/DDBJ databases">
        <title>Comparative genomics of biotechnologically important yeasts.</title>
        <authorList>
            <consortium name="DOE Joint Genome Institute"/>
            <person name="Riley R."/>
            <person name="Haridas S."/>
            <person name="Wolfe K.H."/>
            <person name="Lopes M.R."/>
            <person name="Hittinger C.T."/>
            <person name="Goker M."/>
            <person name="Salamov A."/>
            <person name="Wisecaver J."/>
            <person name="Long T.M."/>
            <person name="Aerts A.L."/>
            <person name="Barry K."/>
            <person name="Choi C."/>
            <person name="Clum A."/>
            <person name="Coughlan A.Y."/>
            <person name="Deshpande S."/>
            <person name="Douglass A.P."/>
            <person name="Hanson S.J."/>
            <person name="Klenk H.-P."/>
            <person name="Labutti K."/>
            <person name="Lapidus A."/>
            <person name="Lindquist E."/>
            <person name="Lipzen A."/>
            <person name="Meier-Kolthoff J.P."/>
            <person name="Ohm R.A."/>
            <person name="Otillar R.P."/>
            <person name="Pangilinan J."/>
            <person name="Peng Y."/>
            <person name="Rokas A."/>
            <person name="Rosa C.A."/>
            <person name="Scheuner C."/>
            <person name="Sibirny A.A."/>
            <person name="Slot J.C."/>
            <person name="Stielow J.B."/>
            <person name="Sun H."/>
            <person name="Kurtzman C.P."/>
            <person name="Blackwell M."/>
            <person name="Grigoriev I.V."/>
            <person name="Jeffries T.W."/>
        </authorList>
    </citation>
    <scope>NUCLEOTIDE SEQUENCE [LARGE SCALE GENOMIC DNA]</scope>
    <source>
        <strain evidence="12">NRRL Y-12698</strain>
    </source>
</reference>
<dbReference type="Proteomes" id="UP000094336">
    <property type="component" value="Unassembled WGS sequence"/>
</dbReference>
<feature type="transmembrane region" description="Helical" evidence="9">
    <location>
        <begin position="381"/>
        <end position="400"/>
    </location>
</feature>
<feature type="transmembrane region" description="Helical" evidence="9">
    <location>
        <begin position="117"/>
        <end position="137"/>
    </location>
</feature>
<evidence type="ECO:0000256" key="2">
    <source>
        <dbReference type="ARBA" id="ARBA00022448"/>
    </source>
</evidence>
<evidence type="ECO:0000313" key="11">
    <source>
        <dbReference type="EMBL" id="ODQ80516.1"/>
    </source>
</evidence>
<protein>
    <recommendedName>
        <fullName evidence="10">Potassium channel domain-containing protein</fullName>
    </recommendedName>
</protein>
<feature type="transmembrane region" description="Helical" evidence="9">
    <location>
        <begin position="280"/>
        <end position="300"/>
    </location>
</feature>
<dbReference type="STRING" id="984486.A0A1E3QS23"/>
<dbReference type="RefSeq" id="XP_018985844.1">
    <property type="nucleotide sequence ID" value="XM_019128451.1"/>
</dbReference>
<evidence type="ECO:0000259" key="10">
    <source>
        <dbReference type="Pfam" id="PF07885"/>
    </source>
</evidence>
<gene>
    <name evidence="11" type="ORF">BABINDRAFT_160790</name>
</gene>
<evidence type="ECO:0000256" key="5">
    <source>
        <dbReference type="ARBA" id="ARBA00023065"/>
    </source>
</evidence>
<accession>A0A1E3QS23</accession>
<keyword evidence="4 9" id="KW-1133">Transmembrane helix</keyword>
<feature type="domain" description="Potassium channel" evidence="10">
    <location>
        <begin position="365"/>
        <end position="435"/>
    </location>
</feature>
<evidence type="ECO:0000256" key="7">
    <source>
        <dbReference type="ARBA" id="ARBA00023303"/>
    </source>
</evidence>
<feature type="transmembrane region" description="Helical" evidence="9">
    <location>
        <begin position="412"/>
        <end position="431"/>
    </location>
</feature>
<evidence type="ECO:0000256" key="3">
    <source>
        <dbReference type="ARBA" id="ARBA00022692"/>
    </source>
</evidence>
<dbReference type="InterPro" id="IPR013099">
    <property type="entry name" value="K_chnl_dom"/>
</dbReference>
<feature type="transmembrane region" description="Helical" evidence="9">
    <location>
        <begin position="66"/>
        <end position="97"/>
    </location>
</feature>
<dbReference type="EMBL" id="KV454429">
    <property type="protein sequence ID" value="ODQ80516.1"/>
    <property type="molecule type" value="Genomic_DNA"/>
</dbReference>
<dbReference type="GO" id="GO:0030322">
    <property type="term" value="P:stabilization of membrane potential"/>
    <property type="evidence" value="ECO:0007669"/>
    <property type="project" value="TreeGrafter"/>
</dbReference>
<dbReference type="SUPFAM" id="SSF81324">
    <property type="entry name" value="Voltage-gated potassium channels"/>
    <property type="match status" value="2"/>
</dbReference>
<name>A0A1E3QS23_9ASCO</name>
<dbReference type="AlphaFoldDB" id="A0A1E3QS23"/>
<dbReference type="GO" id="GO:0005886">
    <property type="term" value="C:plasma membrane"/>
    <property type="evidence" value="ECO:0007669"/>
    <property type="project" value="TreeGrafter"/>
</dbReference>
<sequence>MSAQPLDCEIMISSTPSENAEFQKALLELLAVQQFQDEDFKIPRKILNVNHMSLKDLTIKPGDPHFVIWFTIATYFPIIAACMGPLASMTSIAALVLNWRRSSVSNTDIKDYHWVTALNAVSLALGFIANFSLLLNFSQRFDYKRAQIVSISGWFIASIILMVILLLTHVTSFRENKYSPTDSFWYGVLTAIIYMTSSLVLSVNFIGYLLGKYSARFNLDSYQRSLMFQTLLLSTWLSIGSAFLSHLMSHSYGVTLYYCTVTILTIGLGDITPKTHASKGLTLVFALIGLLILGLIISTIRDIILSDHFPTMIWNHIERERRRAFADHEIECTEEEMFDMMNTIRVQKLRSQKYISLIVTLVTFICFWMLGAVVFHCTEGWPIFDCVYFCFLCLLTIGYGDFAPATVAGRPFFVVWALSAVPLMTMLISNMSDTLISSFGKYTERFQELIGWPLQLVGLVKLPSTQVGRLNPEMFQNKERVDEGIKVAYDQLATLLRNDTITSDNTDKSSMTNIKRVNTNVQKFIDDLGPDYGSEADDELDNTEDLLDLVKIIYHVRKLLITMSTDEAPRHYLYNQWHSLLLLNPRLRKDPGEDIDPNFWISKLSPLKYPINESEYFLYRYLEALQHKINLIVKKRLISYSRPGFIADNEWGNDEKASVITSNKKNN</sequence>
<dbReference type="GO" id="GO:0022841">
    <property type="term" value="F:potassium ion leak channel activity"/>
    <property type="evidence" value="ECO:0007669"/>
    <property type="project" value="TreeGrafter"/>
</dbReference>
<evidence type="ECO:0000256" key="4">
    <source>
        <dbReference type="ARBA" id="ARBA00022989"/>
    </source>
</evidence>
<dbReference type="Pfam" id="PF07885">
    <property type="entry name" value="Ion_trans_2"/>
    <property type="match status" value="2"/>
</dbReference>
<feature type="domain" description="Potassium channel" evidence="10">
    <location>
        <begin position="232"/>
        <end position="304"/>
    </location>
</feature>
<dbReference type="PRINTS" id="PR01333">
    <property type="entry name" value="2POREKCHANEL"/>
</dbReference>
<evidence type="ECO:0000256" key="6">
    <source>
        <dbReference type="ARBA" id="ARBA00023136"/>
    </source>
</evidence>
<comment type="subcellular location">
    <subcellularLocation>
        <location evidence="1">Membrane</location>
        <topology evidence="1">Multi-pass membrane protein</topology>
    </subcellularLocation>
</comment>
<evidence type="ECO:0000313" key="12">
    <source>
        <dbReference type="Proteomes" id="UP000094336"/>
    </source>
</evidence>
<feature type="transmembrane region" description="Helical" evidence="9">
    <location>
        <begin position="354"/>
        <end position="375"/>
    </location>
</feature>
<keyword evidence="2 8" id="KW-0813">Transport</keyword>
<keyword evidence="3 8" id="KW-0812">Transmembrane</keyword>
<keyword evidence="5 8" id="KW-0406">Ion transport</keyword>
<proteinExistence type="inferred from homology"/>
<dbReference type="OrthoDB" id="297496at2759"/>
<feature type="transmembrane region" description="Helical" evidence="9">
    <location>
        <begin position="184"/>
        <end position="210"/>
    </location>
</feature>
<organism evidence="11 12">
    <name type="scientific">Babjeviella inositovora NRRL Y-12698</name>
    <dbReference type="NCBI Taxonomy" id="984486"/>
    <lineage>
        <taxon>Eukaryota</taxon>
        <taxon>Fungi</taxon>
        <taxon>Dikarya</taxon>
        <taxon>Ascomycota</taxon>
        <taxon>Saccharomycotina</taxon>
        <taxon>Pichiomycetes</taxon>
        <taxon>Serinales incertae sedis</taxon>
        <taxon>Babjeviella</taxon>
    </lineage>
</organism>
<dbReference type="PANTHER" id="PTHR11003:SF342">
    <property type="entry name" value="OUTWARD-RECTIFIER POTASSIUM CHANNEL TOK1"/>
    <property type="match status" value="1"/>
</dbReference>
<keyword evidence="12" id="KW-1185">Reference proteome</keyword>
<keyword evidence="6 9" id="KW-0472">Membrane</keyword>
<evidence type="ECO:0000256" key="1">
    <source>
        <dbReference type="ARBA" id="ARBA00004141"/>
    </source>
</evidence>
<comment type="similarity">
    <text evidence="8">Belongs to the two pore domain potassium channel (TC 1.A.1.8) family.</text>
</comment>
<dbReference type="GO" id="GO:0015271">
    <property type="term" value="F:outward rectifier potassium channel activity"/>
    <property type="evidence" value="ECO:0007669"/>
    <property type="project" value="TreeGrafter"/>
</dbReference>
<keyword evidence="7 8" id="KW-0407">Ion channel</keyword>
<dbReference type="InterPro" id="IPR003280">
    <property type="entry name" value="2pore_dom_K_chnl"/>
</dbReference>
<dbReference type="Gene3D" id="1.10.287.70">
    <property type="match status" value="2"/>
</dbReference>